<evidence type="ECO:0008006" key="4">
    <source>
        <dbReference type="Google" id="ProtNLM"/>
    </source>
</evidence>
<keyword evidence="1" id="KW-1133">Transmembrane helix</keyword>
<feature type="transmembrane region" description="Helical" evidence="1">
    <location>
        <begin position="150"/>
        <end position="166"/>
    </location>
</feature>
<feature type="transmembrane region" description="Helical" evidence="1">
    <location>
        <begin position="350"/>
        <end position="375"/>
    </location>
</feature>
<sequence>MTHEPVRPGILKPATTAVAAMIAALLMAIIIFRALALPPIFDGSMNLQVAWNLAEGSGYHRSYAEQPVFPREVQTNGPFILTAALAYRAFGMGVMQSQLANIAFLLLLAGAACWIGRSMRGRLCDGLLAVILTLSTPGLVKFGFGGYGEIPSLALGLAGLAAYPWAGTGPAIGLRTLLGAALLGAAVTTKTVMLVCVIPFSLVMFVHAVSRPLPLASRGLRAVLLVAGFLAPVVAWEAYRMLALGGLDSYRAWWALETASISREAGVKGGVAASLAAKVAAHFGKLANFLQVSAPFASAWLVLPFAAAVLVPRQAGAARWILLALLGAAAAYFAWWLGLTPTPKAWHRRIFNGMILLNIAWVLVAGALMAGPVVAAWRRQLGLAMMLAAAAFAAAFLGQTRVHGALGPLEVDHVHRAVSMLRALPRDAHVYAAGWSSAPQISLLAGRPLLDINDIPHDALAAASPAFLVVDQEGGHSVASRRILTMYPSIAMIEGNTLPQIYRFDARVLAGTPEVADLSQRVALGTLDDAQALGFHKAEGDGRWASGDIAVRTPYRGEDTLALEAYVLPPASYDRDRPPSLSIHVDDCQLPGLPTTSGLRVIDIPLDACAPEPGREVTIRISSDTLVESSFTKDDRAMAFIAKSLELKDLHP</sequence>
<name>A0ABR8UKG5_9GAMM</name>
<feature type="transmembrane region" description="Helical" evidence="1">
    <location>
        <begin position="317"/>
        <end position="338"/>
    </location>
</feature>
<evidence type="ECO:0000256" key="1">
    <source>
        <dbReference type="SAM" id="Phobius"/>
    </source>
</evidence>
<feature type="transmembrane region" description="Helical" evidence="1">
    <location>
        <begin position="98"/>
        <end position="115"/>
    </location>
</feature>
<protein>
    <recommendedName>
        <fullName evidence="4">Glycosyltransferase RgtA/B/C/D-like domain-containing protein</fullName>
    </recommendedName>
</protein>
<feature type="transmembrane region" description="Helical" evidence="1">
    <location>
        <begin position="292"/>
        <end position="311"/>
    </location>
</feature>
<feature type="transmembrane region" description="Helical" evidence="1">
    <location>
        <begin position="381"/>
        <end position="398"/>
    </location>
</feature>
<organism evidence="2 3">
    <name type="scientific">Luteimonas colneyensis</name>
    <dbReference type="NCBI Taxonomy" id="2762230"/>
    <lineage>
        <taxon>Bacteria</taxon>
        <taxon>Pseudomonadati</taxon>
        <taxon>Pseudomonadota</taxon>
        <taxon>Gammaproteobacteria</taxon>
        <taxon>Lysobacterales</taxon>
        <taxon>Lysobacteraceae</taxon>
        <taxon>Luteimonas</taxon>
    </lineage>
</organism>
<dbReference type="EMBL" id="JACSQJ010000006">
    <property type="protein sequence ID" value="MBD7988516.1"/>
    <property type="molecule type" value="Genomic_DNA"/>
</dbReference>
<feature type="transmembrane region" description="Helical" evidence="1">
    <location>
        <begin position="178"/>
        <end position="207"/>
    </location>
</feature>
<gene>
    <name evidence="2" type="ORF">H9645_10815</name>
</gene>
<feature type="transmembrane region" description="Helical" evidence="1">
    <location>
        <begin position="17"/>
        <end position="36"/>
    </location>
</feature>
<accession>A0ABR8UKG5</accession>
<comment type="caution">
    <text evidence="2">The sequence shown here is derived from an EMBL/GenBank/DDBJ whole genome shotgun (WGS) entry which is preliminary data.</text>
</comment>
<feature type="transmembrane region" description="Helical" evidence="1">
    <location>
        <begin position="219"/>
        <end position="239"/>
    </location>
</feature>
<dbReference type="Proteomes" id="UP000647183">
    <property type="component" value="Unassembled WGS sequence"/>
</dbReference>
<feature type="transmembrane region" description="Helical" evidence="1">
    <location>
        <begin position="127"/>
        <end position="144"/>
    </location>
</feature>
<proteinExistence type="predicted"/>
<evidence type="ECO:0000313" key="3">
    <source>
        <dbReference type="Proteomes" id="UP000647183"/>
    </source>
</evidence>
<keyword evidence="1" id="KW-0812">Transmembrane</keyword>
<keyword evidence="1" id="KW-0472">Membrane</keyword>
<reference evidence="2 3" key="1">
    <citation type="submission" date="2020-08" db="EMBL/GenBank/DDBJ databases">
        <title>A Genomic Blueprint of the Chicken Gut Microbiome.</title>
        <authorList>
            <person name="Gilroy R."/>
            <person name="Ravi A."/>
            <person name="Getino M."/>
            <person name="Pursley I."/>
            <person name="Horton D.L."/>
            <person name="Alikhan N.-F."/>
            <person name="Baker D."/>
            <person name="Gharbi K."/>
            <person name="Hall N."/>
            <person name="Watson M."/>
            <person name="Adriaenssens E.M."/>
            <person name="Foster-Nyarko E."/>
            <person name="Jarju S."/>
            <person name="Secka A."/>
            <person name="Antonio M."/>
            <person name="Oren A."/>
            <person name="Chaudhuri R."/>
            <person name="La Ragione R.M."/>
            <person name="Hildebrand F."/>
            <person name="Pallen M.J."/>
        </authorList>
    </citation>
    <scope>NUCLEOTIDE SEQUENCE [LARGE SCALE GENOMIC DNA]</scope>
    <source>
        <strain evidence="2 3">Sa2BVA3</strain>
    </source>
</reference>
<evidence type="ECO:0000313" key="2">
    <source>
        <dbReference type="EMBL" id="MBD7988516.1"/>
    </source>
</evidence>
<keyword evidence="3" id="KW-1185">Reference proteome</keyword>